<dbReference type="NCBIfam" id="NF007354">
    <property type="entry name" value="PRK09849.1"/>
    <property type="match status" value="1"/>
</dbReference>
<evidence type="ECO:0000256" key="7">
    <source>
        <dbReference type="ARBA" id="ARBA00023014"/>
    </source>
</evidence>
<dbReference type="Gene3D" id="1.10.569.10">
    <property type="entry name" value="Aldehyde Ferredoxin Oxidoreductase Protein, subunit A, domain 2"/>
    <property type="match status" value="1"/>
</dbReference>
<dbReference type="InterPro" id="IPR013983">
    <property type="entry name" value="Ald_Fedxn_OxRdtase_N"/>
</dbReference>
<dbReference type="Gene3D" id="1.10.599.10">
    <property type="entry name" value="Aldehyde Ferredoxin Oxidoreductase Protein, subunit A, domain 3"/>
    <property type="match status" value="1"/>
</dbReference>
<dbReference type="PATRIC" id="fig|1319815.3.peg.915"/>
<keyword evidence="4" id="KW-0479">Metal-binding</keyword>
<sequence>MSKSYGWAGNILRVNLTTGIITKEPTSKYKDFIGGMGIGYKVIFDEVPAGTKAFDEANKIVFAVGPLTGSGAPSSSRTNITSLFPSNPYNAVGDSHMGGNFAAQLKYAGYDAIIIEGKSNRPVWLKIDNDKVSLESATNVWGKGIKDTTAQLGAIMGKEASIAAIGQAGENMVNLSVIMNGLSHSAGGHGGILGSKMLKAIGVKGTNAVNIAGKGRELLKLNNYMMKDLIGANNQHVVPSTPQPWSEFHHKGSRWTAREGLTWGAAEGGPIETGIAAAGDVNKVGYRTMKATFDLGPSAEKYTVRMGGCQSCPIRCMSQLKVPKLQDYGLSPYVANTCMGYFSPQRVMFKGNKDIEEKGDGKMFAAVIGASLADDYGVWCNYGLIGTDLKHGYESGIFKKVLSEEEYNSIPWNLLEEKDPAFLIDFYRRIAYKEGELSHLGDGAYWVAKRWDFGDDYWNNPKYGLWSRLGFPKHHSNETNGQVGSLISCMFNRDAQSHTLVNLVGSGLPIEIQKEVVAEIVGSPDGIDPPLNYSPMNEYKAKLAKWAIVKNCLHDSLTLCNWMWPMTVSPHKSRNYRGDLALESKFMTVVTGENYTEESLDLAAERVFTLHRALTVKNMNTINMREEHDGMTDWVFDKDPDIKAFTPGTDKMDREDMQVALTMFYKEMGWDEKTGAPTKETLNRLGMSDVAAELERLNLLPA</sequence>
<dbReference type="GO" id="GO:0046872">
    <property type="term" value="F:metal ion binding"/>
    <property type="evidence" value="ECO:0007669"/>
    <property type="project" value="UniProtKB-KW"/>
</dbReference>
<dbReference type="Gene3D" id="3.60.9.10">
    <property type="entry name" value="Aldehyde ferredoxin oxidoreductase, N-terminal domain"/>
    <property type="match status" value="1"/>
</dbReference>
<dbReference type="Pfam" id="PF02730">
    <property type="entry name" value="AFOR_N"/>
    <property type="match status" value="1"/>
</dbReference>
<evidence type="ECO:0000256" key="2">
    <source>
        <dbReference type="ARBA" id="ARBA00011032"/>
    </source>
</evidence>
<dbReference type="InterPro" id="IPR036021">
    <property type="entry name" value="Tungsten_al_ferr_oxy-like_C"/>
</dbReference>
<proteinExistence type="inferred from homology"/>
<evidence type="ECO:0000256" key="4">
    <source>
        <dbReference type="ARBA" id="ARBA00022723"/>
    </source>
</evidence>
<evidence type="ECO:0000256" key="1">
    <source>
        <dbReference type="ARBA" id="ARBA00001966"/>
    </source>
</evidence>
<dbReference type="SUPFAM" id="SSF48310">
    <property type="entry name" value="Aldehyde ferredoxin oxidoreductase, C-terminal domains"/>
    <property type="match status" value="1"/>
</dbReference>
<dbReference type="PANTHER" id="PTHR30038:SF0">
    <property type="entry name" value="TUNGSTEN-CONTAINING ALDEHYDE FERREDOXIN OXIDOREDUCTASE"/>
    <property type="match status" value="1"/>
</dbReference>
<evidence type="ECO:0000256" key="6">
    <source>
        <dbReference type="ARBA" id="ARBA00023004"/>
    </source>
</evidence>
<dbReference type="InterPro" id="IPR013985">
    <property type="entry name" value="Ald_Fedxn_OxRdtase_dom3"/>
</dbReference>
<dbReference type="eggNOG" id="COG2414">
    <property type="taxonomic scope" value="Bacteria"/>
</dbReference>
<comment type="cofactor">
    <cofactor evidence="1">
        <name>[4Fe-4S] cluster</name>
        <dbReference type="ChEBI" id="CHEBI:49883"/>
    </cofactor>
</comment>
<evidence type="ECO:0000256" key="8">
    <source>
        <dbReference type="ARBA" id="ARBA00049934"/>
    </source>
</evidence>
<evidence type="ECO:0000313" key="11">
    <source>
        <dbReference type="Proteomes" id="UP000017081"/>
    </source>
</evidence>
<keyword evidence="11" id="KW-1185">Reference proteome</keyword>
<dbReference type="SMART" id="SM00790">
    <property type="entry name" value="AFOR_N"/>
    <property type="match status" value="1"/>
</dbReference>
<comment type="cofactor">
    <cofactor evidence="8">
        <name>tungstopterin</name>
        <dbReference type="ChEBI" id="CHEBI:30402"/>
    </cofactor>
</comment>
<comment type="similarity">
    <text evidence="2">Belongs to the AOR/FOR family.</text>
</comment>
<dbReference type="Proteomes" id="UP000017081">
    <property type="component" value="Unassembled WGS sequence"/>
</dbReference>
<protein>
    <recommendedName>
        <fullName evidence="9">Aldehyde ferredoxin oxidoreductase N-terminal domain-containing protein</fullName>
    </recommendedName>
</protein>
<dbReference type="PANTHER" id="PTHR30038">
    <property type="entry name" value="ALDEHYDE FERREDOXIN OXIDOREDUCTASE"/>
    <property type="match status" value="1"/>
</dbReference>
<dbReference type="InterPro" id="IPR051919">
    <property type="entry name" value="W-dependent_AOR"/>
</dbReference>
<dbReference type="InterPro" id="IPR013984">
    <property type="entry name" value="Ald_Fedxn_OxRdtase_dom2"/>
</dbReference>
<dbReference type="InterPro" id="IPR001203">
    <property type="entry name" value="OxRdtase_Ald_Fedxn_C"/>
</dbReference>
<dbReference type="GO" id="GO:0016625">
    <property type="term" value="F:oxidoreductase activity, acting on the aldehyde or oxo group of donors, iron-sulfur protein as acceptor"/>
    <property type="evidence" value="ECO:0007669"/>
    <property type="project" value="InterPro"/>
</dbReference>
<organism evidence="10 11">
    <name type="scientific">Cetobacterium somerae ATCC BAA-474</name>
    <dbReference type="NCBI Taxonomy" id="1319815"/>
    <lineage>
        <taxon>Bacteria</taxon>
        <taxon>Fusobacteriati</taxon>
        <taxon>Fusobacteriota</taxon>
        <taxon>Fusobacteriia</taxon>
        <taxon>Fusobacteriales</taxon>
        <taxon>Fusobacteriaceae</taxon>
        <taxon>Cetobacterium</taxon>
    </lineage>
</organism>
<dbReference type="SUPFAM" id="SSF56228">
    <property type="entry name" value="Aldehyde ferredoxin oxidoreductase, N-terminal domain"/>
    <property type="match status" value="1"/>
</dbReference>
<comment type="caution">
    <text evidence="10">The sequence shown here is derived from an EMBL/GenBank/DDBJ whole genome shotgun (WGS) entry which is preliminary data.</text>
</comment>
<accession>U7VCA7</accession>
<dbReference type="EMBL" id="AXZF01000034">
    <property type="protein sequence ID" value="ERT69145.1"/>
    <property type="molecule type" value="Genomic_DNA"/>
</dbReference>
<dbReference type="STRING" id="1319815.HMPREF0202_00953"/>
<feature type="domain" description="Aldehyde ferredoxin oxidoreductase N-terminal" evidence="9">
    <location>
        <begin position="7"/>
        <end position="207"/>
    </location>
</feature>
<keyword evidence="6" id="KW-0408">Iron</keyword>
<dbReference type="InterPro" id="IPR036503">
    <property type="entry name" value="Ald_Fedxn_OxRdtase_N_sf"/>
</dbReference>
<evidence type="ECO:0000259" key="9">
    <source>
        <dbReference type="SMART" id="SM00790"/>
    </source>
</evidence>
<dbReference type="GO" id="GO:0051539">
    <property type="term" value="F:4 iron, 4 sulfur cluster binding"/>
    <property type="evidence" value="ECO:0007669"/>
    <property type="project" value="UniProtKB-KW"/>
</dbReference>
<dbReference type="GO" id="GO:0009055">
    <property type="term" value="F:electron transfer activity"/>
    <property type="evidence" value="ECO:0007669"/>
    <property type="project" value="InterPro"/>
</dbReference>
<dbReference type="AlphaFoldDB" id="U7VCA7"/>
<dbReference type="RefSeq" id="WP_023050498.1">
    <property type="nucleotide sequence ID" value="NZ_CP173062.2"/>
</dbReference>
<keyword evidence="7" id="KW-0411">Iron-sulfur</keyword>
<gene>
    <name evidence="10" type="ORF">HMPREF0202_00953</name>
</gene>
<dbReference type="HOGENOM" id="CLU_020364_0_0_0"/>
<keyword evidence="3" id="KW-0004">4Fe-4S</keyword>
<reference evidence="10 11" key="1">
    <citation type="submission" date="2013-08" db="EMBL/GenBank/DDBJ databases">
        <authorList>
            <person name="Weinstock G."/>
            <person name="Sodergren E."/>
            <person name="Wylie T."/>
            <person name="Fulton L."/>
            <person name="Fulton R."/>
            <person name="Fronick C."/>
            <person name="O'Laughlin M."/>
            <person name="Godfrey J."/>
            <person name="Miner T."/>
            <person name="Herter B."/>
            <person name="Appelbaum E."/>
            <person name="Cordes M."/>
            <person name="Lek S."/>
            <person name="Wollam A."/>
            <person name="Pepin K.H."/>
            <person name="Palsikar V.B."/>
            <person name="Mitreva M."/>
            <person name="Wilson R.K."/>
        </authorList>
    </citation>
    <scope>NUCLEOTIDE SEQUENCE [LARGE SCALE GENOMIC DNA]</scope>
    <source>
        <strain evidence="10 11">ATCC BAA-474</strain>
    </source>
</reference>
<dbReference type="Pfam" id="PF01314">
    <property type="entry name" value="AFOR_C"/>
    <property type="match status" value="1"/>
</dbReference>
<evidence type="ECO:0000313" key="10">
    <source>
        <dbReference type="EMBL" id="ERT69145.1"/>
    </source>
</evidence>
<evidence type="ECO:0000256" key="5">
    <source>
        <dbReference type="ARBA" id="ARBA00023002"/>
    </source>
</evidence>
<evidence type="ECO:0000256" key="3">
    <source>
        <dbReference type="ARBA" id="ARBA00022485"/>
    </source>
</evidence>
<name>U7VCA7_9FUSO</name>
<keyword evidence="5" id="KW-0560">Oxidoreductase</keyword>